<dbReference type="RefSeq" id="WP_169247071.1">
    <property type="nucleotide sequence ID" value="NZ_SPMZ01000002.1"/>
</dbReference>
<evidence type="ECO:0008006" key="5">
    <source>
        <dbReference type="Google" id="ProtNLM"/>
    </source>
</evidence>
<accession>A0ABX1TEN5</accession>
<dbReference type="Proteomes" id="UP000760480">
    <property type="component" value="Unassembled WGS sequence"/>
</dbReference>
<dbReference type="CDD" id="cd03789">
    <property type="entry name" value="GT9_LPS_heptosyltransferase"/>
    <property type="match status" value="1"/>
</dbReference>
<evidence type="ECO:0000313" key="4">
    <source>
        <dbReference type="Proteomes" id="UP000760480"/>
    </source>
</evidence>
<dbReference type="PANTHER" id="PTHR30160">
    <property type="entry name" value="TETRAACYLDISACCHARIDE 4'-KINASE-RELATED"/>
    <property type="match status" value="1"/>
</dbReference>
<dbReference type="InterPro" id="IPR002201">
    <property type="entry name" value="Glyco_trans_9"/>
</dbReference>
<proteinExistence type="predicted"/>
<dbReference type="PANTHER" id="PTHR30160:SF1">
    <property type="entry name" value="LIPOPOLYSACCHARIDE 1,2-N-ACETYLGLUCOSAMINETRANSFERASE-RELATED"/>
    <property type="match status" value="1"/>
</dbReference>
<organism evidence="3 4">
    <name type="scientific">Candidatus Competibacter phosphatis</name>
    <dbReference type="NCBI Taxonomy" id="221280"/>
    <lineage>
        <taxon>Bacteria</taxon>
        <taxon>Pseudomonadati</taxon>
        <taxon>Pseudomonadota</taxon>
        <taxon>Gammaproteobacteria</taxon>
        <taxon>Candidatus Competibacteraceae</taxon>
        <taxon>Candidatus Competibacter</taxon>
    </lineage>
</organism>
<gene>
    <name evidence="3" type="ORF">E4P82_00520</name>
</gene>
<protein>
    <recommendedName>
        <fullName evidence="5">Glycosyltransferase family 9 protein</fullName>
    </recommendedName>
</protein>
<evidence type="ECO:0000256" key="1">
    <source>
        <dbReference type="ARBA" id="ARBA00022676"/>
    </source>
</evidence>
<reference evidence="3 4" key="1">
    <citation type="submission" date="2019-03" db="EMBL/GenBank/DDBJ databases">
        <title>Metabolic reconstructions from genomes of highly enriched 'Candidatus Accumulibacter' and 'Candidatus Competibacter' bioreactor populations.</title>
        <authorList>
            <person name="Annavajhala M.K."/>
            <person name="Welles L."/>
            <person name="Abbas B."/>
            <person name="Sorokin D."/>
            <person name="Park H."/>
            <person name="Van Loosdrecht M."/>
            <person name="Chandran K."/>
        </authorList>
    </citation>
    <scope>NUCLEOTIDE SEQUENCE [LARGE SCALE GENOMIC DNA]</scope>
    <source>
        <strain evidence="3 4">SBR_G</strain>
    </source>
</reference>
<evidence type="ECO:0000256" key="2">
    <source>
        <dbReference type="ARBA" id="ARBA00022679"/>
    </source>
</evidence>
<dbReference type="SUPFAM" id="SSF53756">
    <property type="entry name" value="UDP-Glycosyltransferase/glycogen phosphorylase"/>
    <property type="match status" value="1"/>
</dbReference>
<keyword evidence="1" id="KW-0328">Glycosyltransferase</keyword>
<dbReference type="EMBL" id="SPMZ01000002">
    <property type="protein sequence ID" value="NMQ17818.1"/>
    <property type="molecule type" value="Genomic_DNA"/>
</dbReference>
<keyword evidence="4" id="KW-1185">Reference proteome</keyword>
<dbReference type="InterPro" id="IPR051199">
    <property type="entry name" value="LPS_LOS_Heptosyltrfase"/>
</dbReference>
<dbReference type="Gene3D" id="3.40.50.2000">
    <property type="entry name" value="Glycogen Phosphorylase B"/>
    <property type="match status" value="1"/>
</dbReference>
<dbReference type="Pfam" id="PF01075">
    <property type="entry name" value="Glyco_transf_9"/>
    <property type="match status" value="1"/>
</dbReference>
<sequence>MLALFITTAIRAMPSSATPPYELWLHQLGGFDATFADRSWLDRTISRRLYIHLLPIMEGTHQHRRHHAFIQAVGVPDNYLKTPSHFAEGFEAPTTKPYFVIAPGSSQNKRRWPVEHFITIARQLLTKHPHWHCVVVGIHEERALGEAMAQSLGERVDNLAGKTNLLNLIRWIAHAQMLVGNDSAAVHLAAACGIASVVIVGGGHYGRCFPYDTSEAYIRRLPLTVSESMNCFGCDWNCRYHIGRHYPFPCIAAIPTERVWSATESLLSSDNPKDRCLTYLARM</sequence>
<comment type="caution">
    <text evidence="3">The sequence shown here is derived from an EMBL/GenBank/DDBJ whole genome shotgun (WGS) entry which is preliminary data.</text>
</comment>
<evidence type="ECO:0000313" key="3">
    <source>
        <dbReference type="EMBL" id="NMQ17818.1"/>
    </source>
</evidence>
<name>A0ABX1TEN5_9GAMM</name>
<keyword evidence="2" id="KW-0808">Transferase</keyword>